<dbReference type="EMBL" id="SRRM01000020">
    <property type="protein sequence ID" value="TKY85565.1"/>
    <property type="molecule type" value="Genomic_DNA"/>
</dbReference>
<name>A0A4U7KMH6_9BASI</name>
<accession>A0A4U7KMH6</accession>
<evidence type="ECO:0000256" key="2">
    <source>
        <dbReference type="SAM" id="Phobius"/>
    </source>
</evidence>
<dbReference type="Proteomes" id="UP000306050">
    <property type="component" value="Chromosome SGRAM_7"/>
</dbReference>
<feature type="compositionally biased region" description="Low complexity" evidence="1">
    <location>
        <begin position="155"/>
        <end position="181"/>
    </location>
</feature>
<feature type="region of interest" description="Disordered" evidence="1">
    <location>
        <begin position="155"/>
        <end position="212"/>
    </location>
</feature>
<feature type="compositionally biased region" description="Basic residues" evidence="1">
    <location>
        <begin position="182"/>
        <end position="192"/>
    </location>
</feature>
<evidence type="ECO:0000256" key="1">
    <source>
        <dbReference type="SAM" id="MobiDB-lite"/>
    </source>
</evidence>
<proteinExistence type="predicted"/>
<gene>
    <name evidence="3" type="ORF">EX895_005727</name>
</gene>
<keyword evidence="4" id="KW-1185">Reference proteome</keyword>
<feature type="transmembrane region" description="Helical" evidence="2">
    <location>
        <begin position="234"/>
        <end position="256"/>
    </location>
</feature>
<reference evidence="3 4" key="1">
    <citation type="submission" date="2019-05" db="EMBL/GenBank/DDBJ databases">
        <title>Sporisorium graminicola CBS 10092 draft sequencing and annotation.</title>
        <authorList>
            <person name="Solano-Gonzalez S."/>
            <person name="Caddick M.X."/>
            <person name="Darby A."/>
        </authorList>
    </citation>
    <scope>NUCLEOTIDE SEQUENCE [LARGE SCALE GENOMIC DNA]</scope>
    <source>
        <strain evidence="3 4">CBS 10092</strain>
    </source>
</reference>
<keyword evidence="2" id="KW-0812">Transmembrane</keyword>
<dbReference type="RefSeq" id="XP_029737550.1">
    <property type="nucleotide sequence ID" value="XM_029886319.1"/>
</dbReference>
<feature type="region of interest" description="Disordered" evidence="1">
    <location>
        <begin position="354"/>
        <end position="382"/>
    </location>
</feature>
<dbReference type="OrthoDB" id="3366475at2759"/>
<feature type="region of interest" description="Disordered" evidence="1">
    <location>
        <begin position="1"/>
        <end position="49"/>
    </location>
</feature>
<keyword evidence="2" id="KW-0472">Membrane</keyword>
<organism evidence="3 4">
    <name type="scientific">Sporisorium graminicola</name>
    <dbReference type="NCBI Taxonomy" id="280036"/>
    <lineage>
        <taxon>Eukaryota</taxon>
        <taxon>Fungi</taxon>
        <taxon>Dikarya</taxon>
        <taxon>Basidiomycota</taxon>
        <taxon>Ustilaginomycotina</taxon>
        <taxon>Ustilaginomycetes</taxon>
        <taxon>Ustilaginales</taxon>
        <taxon>Ustilaginaceae</taxon>
        <taxon>Sporisorium</taxon>
    </lineage>
</organism>
<feature type="compositionally biased region" description="Acidic residues" evidence="1">
    <location>
        <begin position="361"/>
        <end position="371"/>
    </location>
</feature>
<keyword evidence="2" id="KW-1133">Transmembrane helix</keyword>
<evidence type="ECO:0000313" key="4">
    <source>
        <dbReference type="Proteomes" id="UP000306050"/>
    </source>
</evidence>
<comment type="caution">
    <text evidence="3">The sequence shown here is derived from an EMBL/GenBank/DDBJ whole genome shotgun (WGS) entry which is preliminary data.</text>
</comment>
<sequence>MSRRTPSFNEGYSSSSSASPTKRPRTFEQHHAGGSRTRTRTRSRSVSDGQPSLLGSVGTLIRLALVALVLALIAPYVRTYLFGAAANKSDSVDTRVAKNTYHHQQPQSLDSNSVSKEGNAEVDVFNFSHQDYLAAAGREVGDKARKAVAIASPSAVLAPPSASSTRAKQQQKQQKQQQQQQRGKKASTRARSRSNDDELDDDDTRFNESPTIATTTTSSASSILTIIGTLLSTLYALASTAFRFASIPFIHLFRLVRTLFSTSYHAFRLSLSHTLRPVLHVLAPLTYLVSGMLFVFVQTPFRIVSAVVTELYPVYIFLGAAAVVGVAMGIASAGVMYLSAFVFVDRLPTQPVTAERSMVEDDHEDEQDAETPESPASPFTRAGYRHAGPPSAGYFPPHTQHSLYAPTPLASPATSYRPKTRNDVRTVYPTYPAAPGSSLRAAVL</sequence>
<feature type="transmembrane region" description="Helical" evidence="2">
    <location>
        <begin position="277"/>
        <end position="296"/>
    </location>
</feature>
<feature type="transmembrane region" description="Helical" evidence="2">
    <location>
        <begin position="316"/>
        <end position="344"/>
    </location>
</feature>
<evidence type="ECO:0000313" key="3">
    <source>
        <dbReference type="EMBL" id="TKY85565.1"/>
    </source>
</evidence>
<protein>
    <submittedName>
        <fullName evidence="3">Uncharacterized protein</fullName>
    </submittedName>
</protein>
<dbReference type="AlphaFoldDB" id="A0A4U7KMH6"/>
<dbReference type="GeneID" id="40728622"/>
<dbReference type="KEGG" id="sgra:EX895_005727"/>
<feature type="transmembrane region" description="Helical" evidence="2">
    <location>
        <begin position="52"/>
        <end position="74"/>
    </location>
</feature>
<feature type="compositionally biased region" description="Polar residues" evidence="1">
    <location>
        <begin position="1"/>
        <end position="12"/>
    </location>
</feature>